<accession>A0ABT5IN75</accession>
<keyword evidence="1" id="KW-1133">Transmembrane helix</keyword>
<gene>
    <name evidence="2" type="ORF">PQU96_07765</name>
</gene>
<proteinExistence type="predicted"/>
<comment type="caution">
    <text evidence="2">The sequence shown here is derived from an EMBL/GenBank/DDBJ whole genome shotgun (WGS) entry which is preliminary data.</text>
</comment>
<sequence length="61" mass="6563">MSRYLNLSSKILLVLMQALPEITLLLAASAAGALWLIGIGALLAIIPFAVLLGWAWTKRQS</sequence>
<keyword evidence="1" id="KW-0812">Transmembrane</keyword>
<dbReference type="EMBL" id="JAQQLE010000005">
    <property type="protein sequence ID" value="MDC7714029.1"/>
    <property type="molecule type" value="Genomic_DNA"/>
</dbReference>
<dbReference type="RefSeq" id="WP_272771721.1">
    <property type="nucleotide sequence ID" value="NZ_JAQQLE010000005.1"/>
</dbReference>
<evidence type="ECO:0000313" key="2">
    <source>
        <dbReference type="EMBL" id="MDC7714029.1"/>
    </source>
</evidence>
<evidence type="ECO:0000256" key="1">
    <source>
        <dbReference type="SAM" id="Phobius"/>
    </source>
</evidence>
<feature type="transmembrane region" description="Helical" evidence="1">
    <location>
        <begin position="37"/>
        <end position="56"/>
    </location>
</feature>
<name>A0ABT5IN75_9NEIS</name>
<keyword evidence="1" id="KW-0472">Membrane</keyword>
<reference evidence="2 3" key="1">
    <citation type="submission" date="2023-01" db="EMBL/GenBank/DDBJ databases">
        <title>Novel species of the genus Vogesella isolated from rivers.</title>
        <authorList>
            <person name="Lu H."/>
        </authorList>
    </citation>
    <scope>NUCLEOTIDE SEQUENCE [LARGE SCALE GENOMIC DNA]</scope>
    <source>
        <strain evidence="2 3">LYT5W</strain>
    </source>
</reference>
<keyword evidence="3" id="KW-1185">Reference proteome</keyword>
<evidence type="ECO:0000313" key="3">
    <source>
        <dbReference type="Proteomes" id="UP001222030"/>
    </source>
</evidence>
<organism evidence="2 3">
    <name type="scientific">Vogesella margarita</name>
    <dbReference type="NCBI Taxonomy" id="2984199"/>
    <lineage>
        <taxon>Bacteria</taxon>
        <taxon>Pseudomonadati</taxon>
        <taxon>Pseudomonadota</taxon>
        <taxon>Betaproteobacteria</taxon>
        <taxon>Neisseriales</taxon>
        <taxon>Chromobacteriaceae</taxon>
        <taxon>Vogesella</taxon>
    </lineage>
</organism>
<protein>
    <submittedName>
        <fullName evidence="2">Uncharacterized protein</fullName>
    </submittedName>
</protein>
<dbReference type="Proteomes" id="UP001222030">
    <property type="component" value="Unassembled WGS sequence"/>
</dbReference>